<feature type="transmembrane region" description="Helical" evidence="7">
    <location>
        <begin position="346"/>
        <end position="366"/>
    </location>
</feature>
<dbReference type="InParanoid" id="A0A3N4LT63"/>
<dbReference type="EMBL" id="ML121535">
    <property type="protein sequence ID" value="RPB26093.1"/>
    <property type="molecule type" value="Genomic_DNA"/>
</dbReference>
<feature type="domain" description="Peptidase S54 rhomboid" evidence="8">
    <location>
        <begin position="220"/>
        <end position="363"/>
    </location>
</feature>
<name>A0A3N4LT63_9PEZI</name>
<keyword evidence="10" id="KW-1185">Reference proteome</keyword>
<evidence type="ECO:0000259" key="8">
    <source>
        <dbReference type="Pfam" id="PF01694"/>
    </source>
</evidence>
<sequence>MSFLLLRNPPSAILLAPRAAFRTGLGTVNTAQILSPILQQALKPNLKLQRQQPVSTWRGNSPTTITTTAATTSQWMIQLFRSKAQQMVLLRRQYATFGKKNPLVPSSEEKGMGLLERLKHRGRISDLDTPPALTNTQRLLPSLLFALAICGASYAYTQYWQPPHPSTRLFPQLPQSVATVGALISANFLIFLLWKVPIPLNWRILNKYFISVPGLPNAFALLGATFSHQSLPHLGLNCFALYVFGTTLCDQLGRGNFLAIYFSSAAVSSFASLAYHVVRARFHVFALGASGAVSGVLGAYAYFNPNKELYFLLFPFMAVKAAHFVGAMAGFEIWGLLRGYTKVDHVAHLSGLATGVVCGMGLWHAAKRRGERRIKRWRGERV</sequence>
<dbReference type="InterPro" id="IPR050925">
    <property type="entry name" value="Rhomboid_protease_S54"/>
</dbReference>
<feature type="transmembrane region" description="Helical" evidence="7">
    <location>
        <begin position="139"/>
        <end position="157"/>
    </location>
</feature>
<evidence type="ECO:0000256" key="6">
    <source>
        <dbReference type="ARBA" id="ARBA00023136"/>
    </source>
</evidence>
<feature type="transmembrane region" description="Helical" evidence="7">
    <location>
        <begin position="284"/>
        <end position="303"/>
    </location>
</feature>
<accession>A0A3N4LT63</accession>
<comment type="similarity">
    <text evidence="2">Belongs to the peptidase S54 family.</text>
</comment>
<dbReference type="Pfam" id="PF01694">
    <property type="entry name" value="Rhomboid"/>
    <property type="match status" value="1"/>
</dbReference>
<dbReference type="OrthoDB" id="10260614at2759"/>
<evidence type="ECO:0000256" key="5">
    <source>
        <dbReference type="ARBA" id="ARBA00022989"/>
    </source>
</evidence>
<feature type="transmembrane region" description="Helical" evidence="7">
    <location>
        <begin position="177"/>
        <end position="196"/>
    </location>
</feature>
<dbReference type="FunFam" id="1.20.1540.10:FF:000012">
    <property type="entry name" value="Rhomboid family protein"/>
    <property type="match status" value="1"/>
</dbReference>
<reference evidence="9 10" key="1">
    <citation type="journal article" date="2018" name="Nat. Ecol. Evol.">
        <title>Pezizomycetes genomes reveal the molecular basis of ectomycorrhizal truffle lifestyle.</title>
        <authorList>
            <person name="Murat C."/>
            <person name="Payen T."/>
            <person name="Noel B."/>
            <person name="Kuo A."/>
            <person name="Morin E."/>
            <person name="Chen J."/>
            <person name="Kohler A."/>
            <person name="Krizsan K."/>
            <person name="Balestrini R."/>
            <person name="Da Silva C."/>
            <person name="Montanini B."/>
            <person name="Hainaut M."/>
            <person name="Levati E."/>
            <person name="Barry K.W."/>
            <person name="Belfiori B."/>
            <person name="Cichocki N."/>
            <person name="Clum A."/>
            <person name="Dockter R.B."/>
            <person name="Fauchery L."/>
            <person name="Guy J."/>
            <person name="Iotti M."/>
            <person name="Le Tacon F."/>
            <person name="Lindquist E.A."/>
            <person name="Lipzen A."/>
            <person name="Malagnac F."/>
            <person name="Mello A."/>
            <person name="Molinier V."/>
            <person name="Miyauchi S."/>
            <person name="Poulain J."/>
            <person name="Riccioni C."/>
            <person name="Rubini A."/>
            <person name="Sitrit Y."/>
            <person name="Splivallo R."/>
            <person name="Traeger S."/>
            <person name="Wang M."/>
            <person name="Zifcakova L."/>
            <person name="Wipf D."/>
            <person name="Zambonelli A."/>
            <person name="Paolocci F."/>
            <person name="Nowrousian M."/>
            <person name="Ottonello S."/>
            <person name="Baldrian P."/>
            <person name="Spatafora J.W."/>
            <person name="Henrissat B."/>
            <person name="Nagy L.G."/>
            <person name="Aury J.M."/>
            <person name="Wincker P."/>
            <person name="Grigoriev I.V."/>
            <person name="Bonfante P."/>
            <person name="Martin F.M."/>
        </authorList>
    </citation>
    <scope>NUCLEOTIDE SEQUENCE [LARGE SCALE GENOMIC DNA]</scope>
    <source>
        <strain evidence="9 10">ATCC MYA-4762</strain>
    </source>
</reference>
<evidence type="ECO:0000256" key="3">
    <source>
        <dbReference type="ARBA" id="ARBA00022692"/>
    </source>
</evidence>
<dbReference type="PANTHER" id="PTHR43731">
    <property type="entry name" value="RHOMBOID PROTEASE"/>
    <property type="match status" value="1"/>
</dbReference>
<keyword evidence="6 7" id="KW-0472">Membrane</keyword>
<organism evidence="9 10">
    <name type="scientific">Terfezia boudieri ATCC MYA-4762</name>
    <dbReference type="NCBI Taxonomy" id="1051890"/>
    <lineage>
        <taxon>Eukaryota</taxon>
        <taxon>Fungi</taxon>
        <taxon>Dikarya</taxon>
        <taxon>Ascomycota</taxon>
        <taxon>Pezizomycotina</taxon>
        <taxon>Pezizomycetes</taxon>
        <taxon>Pezizales</taxon>
        <taxon>Pezizaceae</taxon>
        <taxon>Terfezia</taxon>
    </lineage>
</organism>
<keyword evidence="3 7" id="KW-0812">Transmembrane</keyword>
<feature type="transmembrane region" description="Helical" evidence="7">
    <location>
        <begin position="310"/>
        <end position="334"/>
    </location>
</feature>
<dbReference type="PANTHER" id="PTHR43731:SF14">
    <property type="entry name" value="PRESENILIN-ASSOCIATED RHOMBOID-LIKE PROTEIN, MITOCHONDRIAL"/>
    <property type="match status" value="1"/>
</dbReference>
<proteinExistence type="inferred from homology"/>
<protein>
    <submittedName>
        <fullName evidence="9">Rhomboid-domain-containing protein</fullName>
    </submittedName>
</protein>
<keyword evidence="4" id="KW-0378">Hydrolase</keyword>
<evidence type="ECO:0000256" key="1">
    <source>
        <dbReference type="ARBA" id="ARBA00004141"/>
    </source>
</evidence>
<keyword evidence="5 7" id="KW-1133">Transmembrane helix</keyword>
<feature type="transmembrane region" description="Helical" evidence="7">
    <location>
        <begin position="257"/>
        <end position="278"/>
    </location>
</feature>
<dbReference type="GO" id="GO:0016020">
    <property type="term" value="C:membrane"/>
    <property type="evidence" value="ECO:0007669"/>
    <property type="project" value="UniProtKB-SubCell"/>
</dbReference>
<dbReference type="GO" id="GO:0004252">
    <property type="term" value="F:serine-type endopeptidase activity"/>
    <property type="evidence" value="ECO:0007669"/>
    <property type="project" value="InterPro"/>
</dbReference>
<gene>
    <name evidence="9" type="ORF">L211DRAFT_835452</name>
</gene>
<evidence type="ECO:0000256" key="4">
    <source>
        <dbReference type="ARBA" id="ARBA00022801"/>
    </source>
</evidence>
<dbReference type="FunCoup" id="A0A3N4LT63">
    <property type="interactions" value="641"/>
</dbReference>
<dbReference type="AlphaFoldDB" id="A0A3N4LT63"/>
<dbReference type="GO" id="GO:0006465">
    <property type="term" value="P:signal peptide processing"/>
    <property type="evidence" value="ECO:0007669"/>
    <property type="project" value="TreeGrafter"/>
</dbReference>
<dbReference type="Gene3D" id="1.20.1540.10">
    <property type="entry name" value="Rhomboid-like"/>
    <property type="match status" value="1"/>
</dbReference>
<evidence type="ECO:0000256" key="7">
    <source>
        <dbReference type="SAM" id="Phobius"/>
    </source>
</evidence>
<dbReference type="SUPFAM" id="SSF144091">
    <property type="entry name" value="Rhomboid-like"/>
    <property type="match status" value="1"/>
</dbReference>
<evidence type="ECO:0000256" key="2">
    <source>
        <dbReference type="ARBA" id="ARBA00009045"/>
    </source>
</evidence>
<evidence type="ECO:0000313" key="10">
    <source>
        <dbReference type="Proteomes" id="UP000267821"/>
    </source>
</evidence>
<dbReference type="Proteomes" id="UP000267821">
    <property type="component" value="Unassembled WGS sequence"/>
</dbReference>
<dbReference type="InterPro" id="IPR035952">
    <property type="entry name" value="Rhomboid-like_sf"/>
</dbReference>
<evidence type="ECO:0000313" key="9">
    <source>
        <dbReference type="EMBL" id="RPB26093.1"/>
    </source>
</evidence>
<comment type="subcellular location">
    <subcellularLocation>
        <location evidence="1">Membrane</location>
        <topology evidence="1">Multi-pass membrane protein</topology>
    </subcellularLocation>
</comment>
<dbReference type="InterPro" id="IPR022764">
    <property type="entry name" value="Peptidase_S54_rhomboid_dom"/>
</dbReference>
<dbReference type="STRING" id="1051890.A0A3N4LT63"/>